<dbReference type="EMBL" id="JAIWYP010000013">
    <property type="protein sequence ID" value="KAH3719951.1"/>
    <property type="molecule type" value="Genomic_DNA"/>
</dbReference>
<sequence>MLHRGKIGSITTFATAKCMLDYITIPAAPGRANEYVQHIIDKLDDGIYIQPYIGLYNVFAFMECITITVKKHIGRLPVKMLPICSFFAAFCHKQEHWMLGIHRTAKME</sequence>
<comment type="caution">
    <text evidence="1">The sequence shown here is derived from an EMBL/GenBank/DDBJ whole genome shotgun (WGS) entry which is preliminary data.</text>
</comment>
<accession>A0A9D4C9E1</accession>
<dbReference type="AlphaFoldDB" id="A0A9D4C9E1"/>
<dbReference type="Proteomes" id="UP000828390">
    <property type="component" value="Unassembled WGS sequence"/>
</dbReference>
<evidence type="ECO:0000313" key="1">
    <source>
        <dbReference type="EMBL" id="KAH3719951.1"/>
    </source>
</evidence>
<reference evidence="1" key="1">
    <citation type="journal article" date="2019" name="bioRxiv">
        <title>The Genome of the Zebra Mussel, Dreissena polymorpha: A Resource for Invasive Species Research.</title>
        <authorList>
            <person name="McCartney M.A."/>
            <person name="Auch B."/>
            <person name="Kono T."/>
            <person name="Mallez S."/>
            <person name="Zhang Y."/>
            <person name="Obille A."/>
            <person name="Becker A."/>
            <person name="Abrahante J.E."/>
            <person name="Garbe J."/>
            <person name="Badalamenti J.P."/>
            <person name="Herman A."/>
            <person name="Mangelson H."/>
            <person name="Liachko I."/>
            <person name="Sullivan S."/>
            <person name="Sone E.D."/>
            <person name="Koren S."/>
            <person name="Silverstein K.A.T."/>
            <person name="Beckman K.B."/>
            <person name="Gohl D.M."/>
        </authorList>
    </citation>
    <scope>NUCLEOTIDE SEQUENCE</scope>
    <source>
        <strain evidence="1">Duluth1</strain>
        <tissue evidence="1">Whole animal</tissue>
    </source>
</reference>
<organism evidence="1 2">
    <name type="scientific">Dreissena polymorpha</name>
    <name type="common">Zebra mussel</name>
    <name type="synonym">Mytilus polymorpha</name>
    <dbReference type="NCBI Taxonomy" id="45954"/>
    <lineage>
        <taxon>Eukaryota</taxon>
        <taxon>Metazoa</taxon>
        <taxon>Spiralia</taxon>
        <taxon>Lophotrochozoa</taxon>
        <taxon>Mollusca</taxon>
        <taxon>Bivalvia</taxon>
        <taxon>Autobranchia</taxon>
        <taxon>Heteroconchia</taxon>
        <taxon>Euheterodonta</taxon>
        <taxon>Imparidentia</taxon>
        <taxon>Neoheterodontei</taxon>
        <taxon>Myida</taxon>
        <taxon>Dreissenoidea</taxon>
        <taxon>Dreissenidae</taxon>
        <taxon>Dreissena</taxon>
    </lineage>
</organism>
<proteinExistence type="predicted"/>
<reference evidence="1" key="2">
    <citation type="submission" date="2020-11" db="EMBL/GenBank/DDBJ databases">
        <authorList>
            <person name="McCartney M.A."/>
            <person name="Auch B."/>
            <person name="Kono T."/>
            <person name="Mallez S."/>
            <person name="Becker A."/>
            <person name="Gohl D.M."/>
            <person name="Silverstein K.A.T."/>
            <person name="Koren S."/>
            <person name="Bechman K.B."/>
            <person name="Herman A."/>
            <person name="Abrahante J.E."/>
            <person name="Garbe J."/>
        </authorList>
    </citation>
    <scope>NUCLEOTIDE SEQUENCE</scope>
    <source>
        <strain evidence="1">Duluth1</strain>
        <tissue evidence="1">Whole animal</tissue>
    </source>
</reference>
<protein>
    <submittedName>
        <fullName evidence="1">Uncharacterized protein</fullName>
    </submittedName>
</protein>
<gene>
    <name evidence="1" type="ORF">DPMN_062836</name>
</gene>
<name>A0A9D4C9E1_DREPO</name>
<keyword evidence="2" id="KW-1185">Reference proteome</keyword>
<evidence type="ECO:0000313" key="2">
    <source>
        <dbReference type="Proteomes" id="UP000828390"/>
    </source>
</evidence>